<gene>
    <name evidence="3" type="ORF">EC910_13229</name>
</gene>
<evidence type="ECO:0000256" key="1">
    <source>
        <dbReference type="SAM" id="Coils"/>
    </source>
</evidence>
<name>A0A4V6P500_BACTU</name>
<organism evidence="3 4">
    <name type="scientific">Bacillus thuringiensis</name>
    <dbReference type="NCBI Taxonomy" id="1428"/>
    <lineage>
        <taxon>Bacteria</taxon>
        <taxon>Bacillati</taxon>
        <taxon>Bacillota</taxon>
        <taxon>Bacilli</taxon>
        <taxon>Bacillales</taxon>
        <taxon>Bacillaceae</taxon>
        <taxon>Bacillus</taxon>
        <taxon>Bacillus cereus group</taxon>
    </lineage>
</organism>
<protein>
    <submittedName>
        <fullName evidence="3">Uncharacterized protein</fullName>
    </submittedName>
</protein>
<keyword evidence="2" id="KW-0472">Membrane</keyword>
<proteinExistence type="predicted"/>
<keyword evidence="1" id="KW-0175">Coiled coil</keyword>
<keyword evidence="2" id="KW-0812">Transmembrane</keyword>
<dbReference type="RefSeq" id="WP_131935227.1">
    <property type="nucleotide sequence ID" value="NZ_SMDF01000033.1"/>
</dbReference>
<feature type="transmembrane region" description="Helical" evidence="2">
    <location>
        <begin position="12"/>
        <end position="37"/>
    </location>
</feature>
<evidence type="ECO:0000313" key="4">
    <source>
        <dbReference type="Proteomes" id="UP000295285"/>
    </source>
</evidence>
<evidence type="ECO:0000256" key="2">
    <source>
        <dbReference type="SAM" id="Phobius"/>
    </source>
</evidence>
<reference evidence="3 4" key="1">
    <citation type="submission" date="2019-03" db="EMBL/GenBank/DDBJ databases">
        <title>Above-ground endophytic microbial communities from plants in different locations in the United States.</title>
        <authorList>
            <person name="Frank C."/>
        </authorList>
    </citation>
    <scope>NUCLEOTIDE SEQUENCE [LARGE SCALE GENOMIC DNA]</scope>
    <source>
        <strain evidence="3 4">LP_2_YM</strain>
    </source>
</reference>
<feature type="transmembrane region" description="Helical" evidence="2">
    <location>
        <begin position="57"/>
        <end position="77"/>
    </location>
</feature>
<feature type="coiled-coil region" evidence="1">
    <location>
        <begin position="77"/>
        <end position="104"/>
    </location>
</feature>
<sequence>MGKNIEKQKKWSIPWVLILLIFFAAVFFATSLLLLLLNQNIVIDKKSIDLLDMYIRSGFVLIGSTLSGIVALFIFSLQEKSKQKEKNENELGHYENIKDEFEDNLKVLDKISDMISQSTISELAADIIEEDEMKEILLSVYTQLNFTFYEDFLKELKKKSYGDHVKAFKLSFQIYKYLDLIINKLNNKDNVEKILKLIKKDLAHMKYLYFGPTKPEENQE</sequence>
<keyword evidence="2" id="KW-1133">Transmembrane helix</keyword>
<dbReference type="EMBL" id="SMDG01000032">
    <property type="protein sequence ID" value="TCW45442.1"/>
    <property type="molecule type" value="Genomic_DNA"/>
</dbReference>
<dbReference type="Proteomes" id="UP000295285">
    <property type="component" value="Unassembled WGS sequence"/>
</dbReference>
<accession>A0A4V6P500</accession>
<comment type="caution">
    <text evidence="3">The sequence shown here is derived from an EMBL/GenBank/DDBJ whole genome shotgun (WGS) entry which is preliminary data.</text>
</comment>
<dbReference type="AlphaFoldDB" id="A0A4V6P500"/>
<evidence type="ECO:0000313" key="3">
    <source>
        <dbReference type="EMBL" id="TCW45442.1"/>
    </source>
</evidence>